<dbReference type="InterPro" id="IPR017039">
    <property type="entry name" value="Virul_fac_BrkB"/>
</dbReference>
<dbReference type="RefSeq" id="WP_025022385.1">
    <property type="nucleotide sequence ID" value="NZ_AZGD01000005.1"/>
</dbReference>
<evidence type="ECO:0000256" key="2">
    <source>
        <dbReference type="ARBA" id="ARBA00022475"/>
    </source>
</evidence>
<keyword evidence="4 6" id="KW-1133">Transmembrane helix</keyword>
<dbReference type="STRING" id="1423755.FC40_GL000148"/>
<organism evidence="7 8">
    <name type="scientific">Ligilactobacillus hayakitensis DSM 18933 = JCM 14209</name>
    <dbReference type="NCBI Taxonomy" id="1423755"/>
    <lineage>
        <taxon>Bacteria</taxon>
        <taxon>Bacillati</taxon>
        <taxon>Bacillota</taxon>
        <taxon>Bacilli</taxon>
        <taxon>Lactobacillales</taxon>
        <taxon>Lactobacillaceae</taxon>
        <taxon>Ligilactobacillus</taxon>
    </lineage>
</organism>
<evidence type="ECO:0000256" key="6">
    <source>
        <dbReference type="SAM" id="Phobius"/>
    </source>
</evidence>
<name>A0A0R1WR35_9LACO</name>
<evidence type="ECO:0000313" key="7">
    <source>
        <dbReference type="EMBL" id="KRM20346.1"/>
    </source>
</evidence>
<dbReference type="PANTHER" id="PTHR30213:SF0">
    <property type="entry name" value="UPF0761 MEMBRANE PROTEIN YIHY"/>
    <property type="match status" value="1"/>
</dbReference>
<keyword evidence="5 6" id="KW-0472">Membrane</keyword>
<evidence type="ECO:0000256" key="4">
    <source>
        <dbReference type="ARBA" id="ARBA00022989"/>
    </source>
</evidence>
<evidence type="ECO:0000313" key="8">
    <source>
        <dbReference type="Proteomes" id="UP000051054"/>
    </source>
</evidence>
<dbReference type="PATRIC" id="fig|1423755.3.peg.160"/>
<evidence type="ECO:0000256" key="1">
    <source>
        <dbReference type="ARBA" id="ARBA00004651"/>
    </source>
</evidence>
<feature type="transmembrane region" description="Helical" evidence="6">
    <location>
        <begin position="132"/>
        <end position="159"/>
    </location>
</feature>
<keyword evidence="3 6" id="KW-0812">Transmembrane</keyword>
<dbReference type="Pfam" id="PF03631">
    <property type="entry name" value="Virul_fac_BrkB"/>
    <property type="match status" value="1"/>
</dbReference>
<dbReference type="PANTHER" id="PTHR30213">
    <property type="entry name" value="INNER MEMBRANE PROTEIN YHJD"/>
    <property type="match status" value="1"/>
</dbReference>
<dbReference type="PIRSF" id="PIRSF035875">
    <property type="entry name" value="RNase_BN"/>
    <property type="match status" value="1"/>
</dbReference>
<accession>A0A0R1WR35</accession>
<feature type="transmembrane region" description="Helical" evidence="6">
    <location>
        <begin position="179"/>
        <end position="199"/>
    </location>
</feature>
<feature type="transmembrane region" description="Helical" evidence="6">
    <location>
        <begin position="92"/>
        <end position="111"/>
    </location>
</feature>
<dbReference type="GO" id="GO:0005886">
    <property type="term" value="C:plasma membrane"/>
    <property type="evidence" value="ECO:0007669"/>
    <property type="project" value="UniProtKB-SubCell"/>
</dbReference>
<sequence length="303" mass="34380">MMKEKLLKVRDLFFNIVKRASEANINGVAIIISYYSLLAILPTVIFLGNLIPLLNIHVQDILDFLKTLVPVNIYPTLKHIINSFLKRGSGSLASISAILAIWAVSRAINTLQRGFNLAYGVGKRQGAFFSRMFAIILTLIIGFLIASLFILFSFGQIALDYLTPIFNLSTDWMEIFLKWKFPTVFLGIFISLVIAYRVIPNAKTHFILVIPGAIVATIGWIVLSQGFSIYVTYFARSIMSYEALGTFIVLLLWLNYTGWVIMLGVVLNAGLEYYFYQGVEEKTRRLHRIYLKTNKKENKKGLE</sequence>
<dbReference type="AlphaFoldDB" id="A0A0R1WR35"/>
<feature type="transmembrane region" description="Helical" evidence="6">
    <location>
        <begin position="206"/>
        <end position="233"/>
    </location>
</feature>
<reference evidence="7 8" key="1">
    <citation type="journal article" date="2015" name="Genome Announc.">
        <title>Expanding the biotechnology potential of lactobacilli through comparative genomics of 213 strains and associated genera.</title>
        <authorList>
            <person name="Sun Z."/>
            <person name="Harris H.M."/>
            <person name="McCann A."/>
            <person name="Guo C."/>
            <person name="Argimon S."/>
            <person name="Zhang W."/>
            <person name="Yang X."/>
            <person name="Jeffery I.B."/>
            <person name="Cooney J.C."/>
            <person name="Kagawa T.F."/>
            <person name="Liu W."/>
            <person name="Song Y."/>
            <person name="Salvetti E."/>
            <person name="Wrobel A."/>
            <person name="Rasinkangas P."/>
            <person name="Parkhill J."/>
            <person name="Rea M.C."/>
            <person name="O'Sullivan O."/>
            <person name="Ritari J."/>
            <person name="Douillard F.P."/>
            <person name="Paul Ross R."/>
            <person name="Yang R."/>
            <person name="Briner A.E."/>
            <person name="Felis G.E."/>
            <person name="de Vos W.M."/>
            <person name="Barrangou R."/>
            <person name="Klaenhammer T.R."/>
            <person name="Caufield P.W."/>
            <person name="Cui Y."/>
            <person name="Zhang H."/>
            <person name="O'Toole P.W."/>
        </authorList>
    </citation>
    <scope>NUCLEOTIDE SEQUENCE [LARGE SCALE GENOMIC DNA]</scope>
    <source>
        <strain evidence="7 8">DSM 18933</strain>
    </source>
</reference>
<comment type="subcellular location">
    <subcellularLocation>
        <location evidence="1">Cell membrane</location>
        <topology evidence="1">Multi-pass membrane protein</topology>
    </subcellularLocation>
</comment>
<evidence type="ECO:0000256" key="3">
    <source>
        <dbReference type="ARBA" id="ARBA00022692"/>
    </source>
</evidence>
<dbReference type="OrthoDB" id="9775903at2"/>
<keyword evidence="8" id="KW-1185">Reference proteome</keyword>
<dbReference type="eggNOG" id="COG1295">
    <property type="taxonomic scope" value="Bacteria"/>
</dbReference>
<protein>
    <submittedName>
        <fullName evidence="7">Ribonuclease bn</fullName>
    </submittedName>
</protein>
<dbReference type="EMBL" id="AZGD01000005">
    <property type="protein sequence ID" value="KRM20346.1"/>
    <property type="molecule type" value="Genomic_DNA"/>
</dbReference>
<feature type="transmembrane region" description="Helical" evidence="6">
    <location>
        <begin position="253"/>
        <end position="276"/>
    </location>
</feature>
<dbReference type="Proteomes" id="UP000051054">
    <property type="component" value="Unassembled WGS sequence"/>
</dbReference>
<proteinExistence type="predicted"/>
<dbReference type="NCBIfam" id="TIGR00765">
    <property type="entry name" value="yihY_not_rbn"/>
    <property type="match status" value="1"/>
</dbReference>
<gene>
    <name evidence="7" type="ORF">FC40_GL000148</name>
</gene>
<keyword evidence="2" id="KW-1003">Cell membrane</keyword>
<feature type="transmembrane region" description="Helical" evidence="6">
    <location>
        <begin position="28"/>
        <end position="51"/>
    </location>
</feature>
<evidence type="ECO:0000256" key="5">
    <source>
        <dbReference type="ARBA" id="ARBA00023136"/>
    </source>
</evidence>
<comment type="caution">
    <text evidence="7">The sequence shown here is derived from an EMBL/GenBank/DDBJ whole genome shotgun (WGS) entry which is preliminary data.</text>
</comment>